<dbReference type="SUPFAM" id="SSF88713">
    <property type="entry name" value="Glycoside hydrolase/deacetylase"/>
    <property type="match status" value="1"/>
</dbReference>
<dbReference type="GO" id="GO:0005975">
    <property type="term" value="P:carbohydrate metabolic process"/>
    <property type="evidence" value="ECO:0007669"/>
    <property type="project" value="InterPro"/>
</dbReference>
<dbReference type="Proteomes" id="UP000218831">
    <property type="component" value="Unassembled WGS sequence"/>
</dbReference>
<evidence type="ECO:0008006" key="3">
    <source>
        <dbReference type="Google" id="ProtNLM"/>
    </source>
</evidence>
<sequence>MMRDFKNDFLLNAKNLVGWRTKRKIVVFAVDDYGNVRLHSKEAREKLDQAGLPAHNRFDKFDALETRTDLESLFKVLTSVKDKHGNSAVFTAYALPCNINFDKVAETGYEEYHYERLPQTFQKLSALDVTAYGGTWELWQEGIEKGLLVPQFHGREHLNLKVFNEKLLVKDHDLMTCLQNRSFTSITGNSYETISPMAALDFWSFEENDRLHWIIEDGLDQFEKVFGYRARNFTPPVYNAHPVLYKTLKREGITFIDTAMIANEHQGHGKYKRKFNYTGKEMAASLLSMVRNVVFEPTDDRGVDWVKYTLKQIEAAFRWNRPAIISSHRVNFCGHIDEKNREKGINALSELLKKITERWPDVEFIAANELGDLILETKK</sequence>
<dbReference type="AlphaFoldDB" id="A0A2A2GAJ8"/>
<evidence type="ECO:0000313" key="1">
    <source>
        <dbReference type="EMBL" id="PAU94024.1"/>
    </source>
</evidence>
<keyword evidence="2" id="KW-1185">Reference proteome</keyword>
<dbReference type="RefSeq" id="WP_095606700.1">
    <property type="nucleotide sequence ID" value="NZ_NSKE01000006.1"/>
</dbReference>
<dbReference type="InterPro" id="IPR011330">
    <property type="entry name" value="Glyco_hydro/deAcase_b/a-brl"/>
</dbReference>
<dbReference type="Gene3D" id="3.20.20.370">
    <property type="entry name" value="Glycoside hydrolase/deacetylase"/>
    <property type="match status" value="1"/>
</dbReference>
<reference evidence="1 2" key="1">
    <citation type="submission" date="2017-08" db="EMBL/GenBank/DDBJ databases">
        <title>Aliifodinibius alkalisoli sp. nov., isolated from saline alkaline soil.</title>
        <authorList>
            <person name="Liu D."/>
            <person name="Zhang G."/>
        </authorList>
    </citation>
    <scope>NUCLEOTIDE SEQUENCE [LARGE SCALE GENOMIC DNA]</scope>
    <source>
        <strain evidence="1 2">WN023</strain>
    </source>
</reference>
<dbReference type="OrthoDB" id="2081174at2"/>
<gene>
    <name evidence="1" type="ORF">CK503_10190</name>
</gene>
<comment type="caution">
    <text evidence="1">The sequence shown here is derived from an EMBL/GenBank/DDBJ whole genome shotgun (WGS) entry which is preliminary data.</text>
</comment>
<accession>A0A2A2GAJ8</accession>
<name>A0A2A2GAJ8_9BACT</name>
<organism evidence="1 2">
    <name type="scientific">Fodinibius salipaludis</name>
    <dbReference type="NCBI Taxonomy" id="2032627"/>
    <lineage>
        <taxon>Bacteria</taxon>
        <taxon>Pseudomonadati</taxon>
        <taxon>Balneolota</taxon>
        <taxon>Balneolia</taxon>
        <taxon>Balneolales</taxon>
        <taxon>Balneolaceae</taxon>
        <taxon>Fodinibius</taxon>
    </lineage>
</organism>
<evidence type="ECO:0000313" key="2">
    <source>
        <dbReference type="Proteomes" id="UP000218831"/>
    </source>
</evidence>
<proteinExistence type="predicted"/>
<protein>
    <recommendedName>
        <fullName evidence="3">Polysaccharide (De)acetylase</fullName>
    </recommendedName>
</protein>
<dbReference type="EMBL" id="NSKE01000006">
    <property type="protein sequence ID" value="PAU94024.1"/>
    <property type="molecule type" value="Genomic_DNA"/>
</dbReference>